<accession>A0A158GNT7</accession>
<feature type="domain" description="NAD-dependent epimerase/dehydratase" evidence="1">
    <location>
        <begin position="7"/>
        <end position="217"/>
    </location>
</feature>
<dbReference type="RefSeq" id="WP_060856389.1">
    <property type="nucleotide sequence ID" value="NZ_FCOC02000009.1"/>
</dbReference>
<sequence length="322" mass="35860">MSNERIALVLGATGGIGGEVARQLSRHGWQVRALHRQPAHLTQRDERFEWRQGDAMNRDDVIAAASGAKLIVHAVNPPGYRNWAALVLPMIDNTIAAAQASVARILLPGTLYNYGPDALPLLTETSPQNPVTRKGAIRVELERRLKDATENGVRSLVVRAGDFFGPGSTGNSWFSSGLVKPGKPVRTLFYPGKRGTGHQWAYVPDVAQTMVRLVEREHTLPAFATYHMQGHWDSDGTRMISAIKHAVDRPHAKVYAFPWWALPVIAPFSETFRELREMGYLWREPVRMDNASLLSVLGEEPHTPWNEAVKTTLNALHCLETR</sequence>
<reference evidence="2 3" key="1">
    <citation type="submission" date="2016-01" db="EMBL/GenBank/DDBJ databases">
        <authorList>
            <person name="Oliw E.H."/>
        </authorList>
    </citation>
    <scope>NUCLEOTIDE SEQUENCE [LARGE SCALE GENOMIC DNA]</scope>
    <source>
        <strain evidence="2">LMG 22029</strain>
    </source>
</reference>
<dbReference type="InterPro" id="IPR036291">
    <property type="entry name" value="NAD(P)-bd_dom_sf"/>
</dbReference>
<dbReference type="InterPro" id="IPR001509">
    <property type="entry name" value="Epimerase_deHydtase"/>
</dbReference>
<dbReference type="Pfam" id="PF01370">
    <property type="entry name" value="Epimerase"/>
    <property type="match status" value="1"/>
</dbReference>
<dbReference type="GO" id="GO:0005737">
    <property type="term" value="C:cytoplasm"/>
    <property type="evidence" value="ECO:0007669"/>
    <property type="project" value="TreeGrafter"/>
</dbReference>
<dbReference type="InterPro" id="IPR051783">
    <property type="entry name" value="NAD(P)-dependent_oxidoreduct"/>
</dbReference>
<organism evidence="2 3">
    <name type="scientific">Caballeronia sordidicola</name>
    <name type="common">Burkholderia sordidicola</name>
    <dbReference type="NCBI Taxonomy" id="196367"/>
    <lineage>
        <taxon>Bacteria</taxon>
        <taxon>Pseudomonadati</taxon>
        <taxon>Pseudomonadota</taxon>
        <taxon>Betaproteobacteria</taxon>
        <taxon>Burkholderiales</taxon>
        <taxon>Burkholderiaceae</taxon>
        <taxon>Caballeronia</taxon>
    </lineage>
</organism>
<dbReference type="GO" id="GO:0004029">
    <property type="term" value="F:aldehyde dehydrogenase (NAD+) activity"/>
    <property type="evidence" value="ECO:0007669"/>
    <property type="project" value="TreeGrafter"/>
</dbReference>
<dbReference type="AlphaFoldDB" id="A0A158GNT7"/>
<evidence type="ECO:0000259" key="1">
    <source>
        <dbReference type="Pfam" id="PF01370"/>
    </source>
</evidence>
<dbReference type="PANTHER" id="PTHR48079">
    <property type="entry name" value="PROTEIN YEEZ"/>
    <property type="match status" value="1"/>
</dbReference>
<dbReference type="OrthoDB" id="112777at2"/>
<gene>
    <name evidence="2" type="ORF">AWB64_03226</name>
</gene>
<dbReference type="PANTHER" id="PTHR48079:SF6">
    <property type="entry name" value="NAD(P)-BINDING DOMAIN-CONTAINING PROTEIN-RELATED"/>
    <property type="match status" value="1"/>
</dbReference>
<protein>
    <submittedName>
        <fullName evidence="2">NAD-dependent epimerase/dehydratase</fullName>
    </submittedName>
</protein>
<name>A0A158GNT7_CABSO</name>
<dbReference type="EMBL" id="FCOC02000009">
    <property type="protein sequence ID" value="SAL33765.1"/>
    <property type="molecule type" value="Genomic_DNA"/>
</dbReference>
<dbReference type="Proteomes" id="UP000054893">
    <property type="component" value="Unassembled WGS sequence"/>
</dbReference>
<dbReference type="SUPFAM" id="SSF51735">
    <property type="entry name" value="NAD(P)-binding Rossmann-fold domains"/>
    <property type="match status" value="1"/>
</dbReference>
<evidence type="ECO:0000313" key="2">
    <source>
        <dbReference type="EMBL" id="SAL33765.1"/>
    </source>
</evidence>
<proteinExistence type="predicted"/>
<dbReference type="Gene3D" id="3.40.50.720">
    <property type="entry name" value="NAD(P)-binding Rossmann-like Domain"/>
    <property type="match status" value="1"/>
</dbReference>
<evidence type="ECO:0000313" key="3">
    <source>
        <dbReference type="Proteomes" id="UP000054893"/>
    </source>
</evidence>